<dbReference type="Gene3D" id="6.10.250.3110">
    <property type="match status" value="1"/>
</dbReference>
<gene>
    <name evidence="3" type="ORF">CcCBS67573_g02570</name>
</gene>
<feature type="region of interest" description="Disordered" evidence="2">
    <location>
        <begin position="790"/>
        <end position="842"/>
    </location>
</feature>
<feature type="coiled-coil region" evidence="1">
    <location>
        <begin position="451"/>
        <end position="520"/>
    </location>
</feature>
<name>A0A507FIP6_9FUNG</name>
<reference evidence="3 4" key="1">
    <citation type="journal article" date="2019" name="Sci. Rep.">
        <title>Comparative genomics of chytrid fungi reveal insights into the obligate biotrophic and pathogenic lifestyle of Synchytrium endobioticum.</title>
        <authorList>
            <person name="van de Vossenberg B.T.L.H."/>
            <person name="Warris S."/>
            <person name="Nguyen H.D.T."/>
            <person name="van Gent-Pelzer M.P.E."/>
            <person name="Joly D.L."/>
            <person name="van de Geest H.C."/>
            <person name="Bonants P.J.M."/>
            <person name="Smith D.S."/>
            <person name="Levesque C.A."/>
            <person name="van der Lee T.A.J."/>
        </authorList>
    </citation>
    <scope>NUCLEOTIDE SEQUENCE [LARGE SCALE GENOMIC DNA]</scope>
    <source>
        <strain evidence="3 4">CBS 675.73</strain>
    </source>
</reference>
<dbReference type="OrthoDB" id="5599278at2759"/>
<dbReference type="EMBL" id="QEAP01000055">
    <property type="protein sequence ID" value="TPX76174.1"/>
    <property type="molecule type" value="Genomic_DNA"/>
</dbReference>
<feature type="region of interest" description="Disordered" evidence="2">
    <location>
        <begin position="1"/>
        <end position="67"/>
    </location>
</feature>
<feature type="coiled-coil region" evidence="1">
    <location>
        <begin position="591"/>
        <end position="668"/>
    </location>
</feature>
<proteinExistence type="predicted"/>
<feature type="region of interest" description="Disordered" evidence="2">
    <location>
        <begin position="88"/>
        <end position="141"/>
    </location>
</feature>
<feature type="compositionally biased region" description="Basic and acidic residues" evidence="2">
    <location>
        <begin position="1"/>
        <end position="22"/>
    </location>
</feature>
<keyword evidence="1" id="KW-0175">Coiled coil</keyword>
<evidence type="ECO:0000313" key="4">
    <source>
        <dbReference type="Proteomes" id="UP000320333"/>
    </source>
</evidence>
<protein>
    <submittedName>
        <fullName evidence="3">Uncharacterized protein</fullName>
    </submittedName>
</protein>
<dbReference type="AlphaFoldDB" id="A0A507FIP6"/>
<sequence length="897" mass="102177">MSTTEDTKPSSKTRDDRIRELEAILNRQPESSPDRSSEQTRRYSNSLHHQASVTSIDPQTISNPKSLPQTATLSRQLSQLAHEISELDMGNPEAGQKNSDARLGSPKQTSAINKSGRQSLSQRPPVAQSLKLKNQPSPSSTAWVPLISKDFKGKPKNALPATDKTLLQILEEERSKYQALEQTYHALLAEVKSLQTSHIHEIKAADKRADATVKSAQKQLMEKSEELISVQGDLKRLQTRLENMEKSRTAEAERAEFQFMRLGGAKRESDQKNIVLEKLLDELKARKGELEDRLTKREAEMKKLILMYKDRETELENERNARMRSELQVLKLEQSSEQKESDIRVLKEQLRIKSITADESIKLKEALTDACRDVEQLLQREKMYLEEIDAANRREKESRLELDELNSVYQKSVEDCDRATSRDLAKGRELDIIKGSEAKLKSEVTNLYHSNRAQNDTIAELDKELRIVKQEKATILADVSELRKLLGDATNQVKFKNDEIKGLRDMETQLRRDVQTLKNDLFATQDDYAAIQTQLMEVTKRMDLEAKSKTDLKDKLSLTTEKLHETQRAFSMTQAQLEAAQEMERHLRLSLQQKEGALQEQYQHIQNVERDNHDLRELSSRNEVILENLKQKRKEDITNIQDKYLAARQVMEQDVNSLKMQLAKQTAQSNNIAEEAQRMANDISGLSQEKFKLEMRISEQSAAEAANARTITSLQQQLRARDQEISVLSIKHQSALEQNRILEEEIQSHKSFNIRKEDELNRIQNNVSEMNRKLREQVGVYMQHTESGANLIPRSPQISNLNFPRKASIPGSTLARRDSMGGHSKGYSYSSQTHSEPPALEKSLSHRSIFGLDDLDADLTEFLASRSEAGSNNAQLSGNSFLQRPADGILATNSLLQ</sequence>
<feature type="coiled-coil region" evidence="1">
    <location>
        <begin position="170"/>
        <end position="349"/>
    </location>
</feature>
<comment type="caution">
    <text evidence="3">The sequence shown here is derived from an EMBL/GenBank/DDBJ whole genome shotgun (WGS) entry which is preliminary data.</text>
</comment>
<feature type="compositionally biased region" description="Polar residues" evidence="2">
    <location>
        <begin position="42"/>
        <end position="67"/>
    </location>
</feature>
<accession>A0A507FIP6</accession>
<dbReference type="Proteomes" id="UP000320333">
    <property type="component" value="Unassembled WGS sequence"/>
</dbReference>
<organism evidence="3 4">
    <name type="scientific">Chytriomyces confervae</name>
    <dbReference type="NCBI Taxonomy" id="246404"/>
    <lineage>
        <taxon>Eukaryota</taxon>
        <taxon>Fungi</taxon>
        <taxon>Fungi incertae sedis</taxon>
        <taxon>Chytridiomycota</taxon>
        <taxon>Chytridiomycota incertae sedis</taxon>
        <taxon>Chytridiomycetes</taxon>
        <taxon>Chytridiales</taxon>
        <taxon>Chytriomycetaceae</taxon>
        <taxon>Chytriomyces</taxon>
    </lineage>
</organism>
<evidence type="ECO:0000313" key="3">
    <source>
        <dbReference type="EMBL" id="TPX76174.1"/>
    </source>
</evidence>
<evidence type="ECO:0000256" key="2">
    <source>
        <dbReference type="SAM" id="MobiDB-lite"/>
    </source>
</evidence>
<keyword evidence="4" id="KW-1185">Reference proteome</keyword>
<feature type="compositionally biased region" description="Polar residues" evidence="2">
    <location>
        <begin position="106"/>
        <end position="122"/>
    </location>
</feature>
<feature type="compositionally biased region" description="Basic and acidic residues" evidence="2">
    <location>
        <begin position="32"/>
        <end position="41"/>
    </location>
</feature>
<feature type="coiled-coil region" evidence="1">
    <location>
        <begin position="374"/>
        <end position="408"/>
    </location>
</feature>
<feature type="compositionally biased region" description="Polar residues" evidence="2">
    <location>
        <begin position="131"/>
        <end position="141"/>
    </location>
</feature>
<evidence type="ECO:0000256" key="1">
    <source>
        <dbReference type="SAM" id="Coils"/>
    </source>
</evidence>